<dbReference type="RefSeq" id="WP_210417731.1">
    <property type="nucleotide sequence ID" value="NZ_CP042913.1"/>
</dbReference>
<gene>
    <name evidence="1" type="primary">cnrA</name>
    <name evidence="1" type="ORF">Pr1d_31830</name>
</gene>
<organism evidence="1 2">
    <name type="scientific">Bythopirellula goksoeyrii</name>
    <dbReference type="NCBI Taxonomy" id="1400387"/>
    <lineage>
        <taxon>Bacteria</taxon>
        <taxon>Pseudomonadati</taxon>
        <taxon>Planctomycetota</taxon>
        <taxon>Planctomycetia</taxon>
        <taxon>Pirellulales</taxon>
        <taxon>Lacipirellulaceae</taxon>
        <taxon>Bythopirellula</taxon>
    </lineage>
</organism>
<dbReference type="PANTHER" id="PTHR32063">
    <property type="match status" value="1"/>
</dbReference>
<dbReference type="InterPro" id="IPR001036">
    <property type="entry name" value="Acrflvin-R"/>
</dbReference>
<protein>
    <submittedName>
        <fullName evidence="1">Nickel and cobalt resistance protein CnrA</fullName>
    </submittedName>
</protein>
<reference evidence="1 2" key="1">
    <citation type="submission" date="2019-08" db="EMBL/GenBank/DDBJ databases">
        <title>Deep-cultivation of Planctomycetes and their phenomic and genomic characterization uncovers novel biology.</title>
        <authorList>
            <person name="Wiegand S."/>
            <person name="Jogler M."/>
            <person name="Boedeker C."/>
            <person name="Pinto D."/>
            <person name="Vollmers J."/>
            <person name="Rivas-Marin E."/>
            <person name="Kohn T."/>
            <person name="Peeters S.H."/>
            <person name="Heuer A."/>
            <person name="Rast P."/>
            <person name="Oberbeckmann S."/>
            <person name="Bunk B."/>
            <person name="Jeske O."/>
            <person name="Meyerdierks A."/>
            <person name="Storesund J.E."/>
            <person name="Kallscheuer N."/>
            <person name="Luecker S."/>
            <person name="Lage O.M."/>
            <person name="Pohl T."/>
            <person name="Merkel B.J."/>
            <person name="Hornburger P."/>
            <person name="Mueller R.-W."/>
            <person name="Bruemmer F."/>
            <person name="Labrenz M."/>
            <person name="Spormann A.M."/>
            <person name="Op den Camp H."/>
            <person name="Overmann J."/>
            <person name="Amann R."/>
            <person name="Jetten M.S.M."/>
            <person name="Mascher T."/>
            <person name="Medema M.H."/>
            <person name="Devos D.P."/>
            <person name="Kaster A.-K."/>
            <person name="Ovreas L."/>
            <person name="Rohde M."/>
            <person name="Galperin M.Y."/>
            <person name="Jogler C."/>
        </authorList>
    </citation>
    <scope>NUCLEOTIDE SEQUENCE [LARGE SCALE GENOMIC DNA]</scope>
    <source>
        <strain evidence="1 2">Pr1d</strain>
    </source>
</reference>
<evidence type="ECO:0000313" key="1">
    <source>
        <dbReference type="EMBL" id="QEG35877.1"/>
    </source>
</evidence>
<dbReference type="GO" id="GO:0005886">
    <property type="term" value="C:plasma membrane"/>
    <property type="evidence" value="ECO:0007669"/>
    <property type="project" value="TreeGrafter"/>
</dbReference>
<accession>A0A5B9QA71</accession>
<dbReference type="Proteomes" id="UP000323917">
    <property type="component" value="Chromosome"/>
</dbReference>
<name>A0A5B9QA71_9BACT</name>
<dbReference type="GO" id="GO:0042910">
    <property type="term" value="F:xenobiotic transmembrane transporter activity"/>
    <property type="evidence" value="ECO:0007669"/>
    <property type="project" value="TreeGrafter"/>
</dbReference>
<dbReference type="AlphaFoldDB" id="A0A5B9QA71"/>
<dbReference type="SUPFAM" id="SSF82866">
    <property type="entry name" value="Multidrug efflux transporter AcrB transmembrane domain"/>
    <property type="match status" value="1"/>
</dbReference>
<dbReference type="KEGG" id="bgok:Pr1d_31830"/>
<sequence>MSNIDAAYQGSLDRVRPVLMTATIDALGFIPMTVSITSSTEVQRPLATVVIGGVVTSIFADFARPAGHLQLV</sequence>
<dbReference type="Pfam" id="PF00873">
    <property type="entry name" value="ACR_tran"/>
    <property type="match status" value="1"/>
</dbReference>
<dbReference type="PANTHER" id="PTHR32063:SF24">
    <property type="entry name" value="CATION EFFLUX SYSTEM (ACRB_ACRD_ACRF FAMILY)"/>
    <property type="match status" value="1"/>
</dbReference>
<keyword evidence="2" id="KW-1185">Reference proteome</keyword>
<proteinExistence type="predicted"/>
<dbReference type="EMBL" id="CP042913">
    <property type="protein sequence ID" value="QEG35877.1"/>
    <property type="molecule type" value="Genomic_DNA"/>
</dbReference>
<evidence type="ECO:0000313" key="2">
    <source>
        <dbReference type="Proteomes" id="UP000323917"/>
    </source>
</evidence>
<dbReference type="Gene3D" id="1.20.1640.10">
    <property type="entry name" value="Multidrug efflux transporter AcrB transmembrane domain"/>
    <property type="match status" value="1"/>
</dbReference>